<dbReference type="Proteomes" id="UP000180098">
    <property type="component" value="Unassembled WGS sequence"/>
</dbReference>
<gene>
    <name evidence="2" type="ORF">BKP35_03075</name>
</gene>
<dbReference type="InterPro" id="IPR019649">
    <property type="entry name" value="DUF2512"/>
</dbReference>
<feature type="transmembrane region" description="Helical" evidence="1">
    <location>
        <begin position="32"/>
        <end position="51"/>
    </location>
</feature>
<keyword evidence="1" id="KW-0812">Transmembrane</keyword>
<keyword evidence="3" id="KW-1185">Reference proteome</keyword>
<proteinExistence type="predicted"/>
<keyword evidence="1" id="KW-1133">Transmembrane helix</keyword>
<dbReference type="EMBL" id="MLQQ01000001">
    <property type="protein sequence ID" value="OIJ15983.1"/>
    <property type="molecule type" value="Genomic_DNA"/>
</dbReference>
<sequence>MNHVKSVGMKFLVYSIIVLFVLLFYGFSITSLLLLCAFLAVITYVLGDLFVLPLRGNLFATVADGVLIFLVVFIWTVPNYGFYFSLLAGALFIAIIAAVCEWFLHIYVIGRELRDRDREPVYE</sequence>
<reference evidence="2 3" key="1">
    <citation type="submission" date="2016-10" db="EMBL/GenBank/DDBJ databases">
        <title>Draft genome sequences of four alkaliphilic bacteria belonging to the Anaerobacillus genus.</title>
        <authorList>
            <person name="Bassil N.M."/>
            <person name="Lloyd J.R."/>
        </authorList>
    </citation>
    <scope>NUCLEOTIDE SEQUENCE [LARGE SCALE GENOMIC DNA]</scope>
    <source>
        <strain evidence="2 3">DSM 15340</strain>
    </source>
</reference>
<comment type="caution">
    <text evidence="2">The sequence shown here is derived from an EMBL/GenBank/DDBJ whole genome shotgun (WGS) entry which is preliminary data.</text>
</comment>
<evidence type="ECO:0008006" key="4">
    <source>
        <dbReference type="Google" id="ProtNLM"/>
    </source>
</evidence>
<evidence type="ECO:0000313" key="2">
    <source>
        <dbReference type="EMBL" id="OIJ15983.1"/>
    </source>
</evidence>
<dbReference type="AlphaFoldDB" id="A0A1S2LUZ4"/>
<keyword evidence="1" id="KW-0472">Membrane</keyword>
<accession>A0A1S2LUZ4</accession>
<evidence type="ECO:0000256" key="1">
    <source>
        <dbReference type="SAM" id="Phobius"/>
    </source>
</evidence>
<feature type="transmembrane region" description="Helical" evidence="1">
    <location>
        <begin position="83"/>
        <end position="108"/>
    </location>
</feature>
<evidence type="ECO:0000313" key="3">
    <source>
        <dbReference type="Proteomes" id="UP000180098"/>
    </source>
</evidence>
<dbReference type="RefSeq" id="WP_071311908.1">
    <property type="nucleotide sequence ID" value="NZ_MLQQ01000001.1"/>
</dbReference>
<organism evidence="2 3">
    <name type="scientific">Anaerobacillus arseniciselenatis</name>
    <dbReference type="NCBI Taxonomy" id="85682"/>
    <lineage>
        <taxon>Bacteria</taxon>
        <taxon>Bacillati</taxon>
        <taxon>Bacillota</taxon>
        <taxon>Bacilli</taxon>
        <taxon>Bacillales</taxon>
        <taxon>Bacillaceae</taxon>
        <taxon>Anaerobacillus</taxon>
    </lineage>
</organism>
<name>A0A1S2LUZ4_9BACI</name>
<feature type="transmembrane region" description="Helical" evidence="1">
    <location>
        <begin position="58"/>
        <end position="77"/>
    </location>
</feature>
<protein>
    <recommendedName>
        <fullName evidence="4">DUF2512 domain-containing protein</fullName>
    </recommendedName>
</protein>
<dbReference type="OrthoDB" id="2111682at2"/>
<dbReference type="Pfam" id="PF10710">
    <property type="entry name" value="DUF2512"/>
    <property type="match status" value="1"/>
</dbReference>
<feature type="transmembrane region" description="Helical" evidence="1">
    <location>
        <begin position="7"/>
        <end position="26"/>
    </location>
</feature>